<feature type="compositionally biased region" description="Basic and acidic residues" evidence="1">
    <location>
        <begin position="58"/>
        <end position="76"/>
    </location>
</feature>
<gene>
    <name evidence="2" type="ORF">Scep_004734</name>
</gene>
<feature type="region of interest" description="Disordered" evidence="1">
    <location>
        <begin position="1"/>
        <end position="82"/>
    </location>
</feature>
<evidence type="ECO:0000313" key="3">
    <source>
        <dbReference type="Proteomes" id="UP001419268"/>
    </source>
</evidence>
<proteinExistence type="predicted"/>
<dbReference type="Proteomes" id="UP001419268">
    <property type="component" value="Unassembled WGS sequence"/>
</dbReference>
<dbReference type="EMBL" id="JBBNAG010000002">
    <property type="protein sequence ID" value="KAK9158160.1"/>
    <property type="molecule type" value="Genomic_DNA"/>
</dbReference>
<feature type="compositionally biased region" description="Polar residues" evidence="1">
    <location>
        <begin position="1"/>
        <end position="24"/>
    </location>
</feature>
<accession>A0AAP0KVH3</accession>
<evidence type="ECO:0000313" key="2">
    <source>
        <dbReference type="EMBL" id="KAK9158160.1"/>
    </source>
</evidence>
<dbReference type="AlphaFoldDB" id="A0AAP0KVH3"/>
<keyword evidence="3" id="KW-1185">Reference proteome</keyword>
<sequence length="97" mass="10345">MVDTAPQSASNEDFPMPSTSQSSDRGGAATATPTSSSNSDPTTNQVEEELLLSSKRGLKSEGWSHRKSQKIDDHYGSRPRRKKLGKATIVGFSGGGY</sequence>
<comment type="caution">
    <text evidence="2">The sequence shown here is derived from an EMBL/GenBank/DDBJ whole genome shotgun (WGS) entry which is preliminary data.</text>
</comment>
<feature type="compositionally biased region" description="Low complexity" evidence="1">
    <location>
        <begin position="28"/>
        <end position="44"/>
    </location>
</feature>
<reference evidence="2 3" key="1">
    <citation type="submission" date="2024-01" db="EMBL/GenBank/DDBJ databases">
        <title>Genome assemblies of Stephania.</title>
        <authorList>
            <person name="Yang L."/>
        </authorList>
    </citation>
    <scope>NUCLEOTIDE SEQUENCE [LARGE SCALE GENOMIC DNA]</scope>
    <source>
        <strain evidence="2">JXDWG</strain>
        <tissue evidence="2">Leaf</tissue>
    </source>
</reference>
<organism evidence="2 3">
    <name type="scientific">Stephania cephalantha</name>
    <dbReference type="NCBI Taxonomy" id="152367"/>
    <lineage>
        <taxon>Eukaryota</taxon>
        <taxon>Viridiplantae</taxon>
        <taxon>Streptophyta</taxon>
        <taxon>Embryophyta</taxon>
        <taxon>Tracheophyta</taxon>
        <taxon>Spermatophyta</taxon>
        <taxon>Magnoliopsida</taxon>
        <taxon>Ranunculales</taxon>
        <taxon>Menispermaceae</taxon>
        <taxon>Menispermoideae</taxon>
        <taxon>Cissampelideae</taxon>
        <taxon>Stephania</taxon>
    </lineage>
</organism>
<protein>
    <submittedName>
        <fullName evidence="2">Uncharacterized protein</fullName>
    </submittedName>
</protein>
<name>A0AAP0KVH3_9MAGN</name>
<evidence type="ECO:0000256" key="1">
    <source>
        <dbReference type="SAM" id="MobiDB-lite"/>
    </source>
</evidence>